<feature type="compositionally biased region" description="Basic and acidic residues" evidence="1">
    <location>
        <begin position="357"/>
        <end position="374"/>
    </location>
</feature>
<evidence type="ECO:0000313" key="2">
    <source>
        <dbReference type="EMBL" id="CAA9225560.1"/>
    </source>
</evidence>
<accession>A0A6J4HMK4</accession>
<feature type="compositionally biased region" description="Basic and acidic residues" evidence="1">
    <location>
        <begin position="292"/>
        <end position="307"/>
    </location>
</feature>
<feature type="compositionally biased region" description="Low complexity" evidence="1">
    <location>
        <begin position="210"/>
        <end position="220"/>
    </location>
</feature>
<feature type="compositionally biased region" description="Low complexity" evidence="1">
    <location>
        <begin position="427"/>
        <end position="438"/>
    </location>
</feature>
<feature type="compositionally biased region" description="Basic residues" evidence="1">
    <location>
        <begin position="473"/>
        <end position="482"/>
    </location>
</feature>
<gene>
    <name evidence="2" type="ORF">AVDCRST_MAG20-781</name>
</gene>
<dbReference type="AlphaFoldDB" id="A0A6J4HMK4"/>
<feature type="compositionally biased region" description="Basic residues" evidence="1">
    <location>
        <begin position="140"/>
        <end position="153"/>
    </location>
</feature>
<name>A0A6J4HMK4_9ACTN</name>
<feature type="compositionally biased region" description="Basic and acidic residues" evidence="1">
    <location>
        <begin position="85"/>
        <end position="94"/>
    </location>
</feature>
<dbReference type="EMBL" id="CADCSY010000039">
    <property type="protein sequence ID" value="CAA9225560.1"/>
    <property type="molecule type" value="Genomic_DNA"/>
</dbReference>
<feature type="compositionally biased region" description="Basic residues" evidence="1">
    <location>
        <begin position="67"/>
        <end position="84"/>
    </location>
</feature>
<evidence type="ECO:0000256" key="1">
    <source>
        <dbReference type="SAM" id="MobiDB-lite"/>
    </source>
</evidence>
<feature type="compositionally biased region" description="Low complexity" evidence="1">
    <location>
        <begin position="103"/>
        <end position="118"/>
    </location>
</feature>
<feature type="non-terminal residue" evidence="2">
    <location>
        <position position="504"/>
    </location>
</feature>
<feature type="compositionally biased region" description="Basic residues" evidence="1">
    <location>
        <begin position="322"/>
        <end position="356"/>
    </location>
</feature>
<sequence>EGLDQGVVDEQPPADRVVAAADQRRRDRLPRRDRRRRHRLVRLPPHPLPGSDGAPDGLARPGGRRLALARRRTPRAVVGHRRGHHDPARHDGGVRRLRPAPAPHLEAPGHAAPAAAAPHRLDGGHGPRRAQPADGQRGHPGLRRLRAGGRRARGQPLRDRSGRLRRGPGVALRLCQLRGPARQQAAGLAAPERGTRPHRGRQRRRPPRALPAGALPLQPRHPAPHRPGGRTPHPRSPADGGGGVGPQPDRAAPRAGQDRRRHGDVPRRRHRPHRRRPPGLGGTHLRSLGVREAADGADVRDLVDRRAPPAAPPHGGGGGGALRRHRVPHVPPLRRRRGPAHRAPRPPAQRRPRGPARHRDETRLPVTRPHGDPRRRGRGPGLAPERGPAPPRAELRRRGALRVGLADASHVRLVPAGDDRGRRPVRARLAAPRDVPALGRVLPRGGVRPLRIPSPPTARRPRRPVPRRDDRPPRHRRRRHRRPDGAVAAPTGPGGRLGTGDDAL</sequence>
<feature type="region of interest" description="Disordered" evidence="1">
    <location>
        <begin position="1"/>
        <end position="504"/>
    </location>
</feature>
<feature type="compositionally biased region" description="Low complexity" evidence="1">
    <location>
        <begin position="53"/>
        <end position="66"/>
    </location>
</feature>
<proteinExistence type="predicted"/>
<organism evidence="2">
    <name type="scientific">uncultured Acidimicrobiales bacterium</name>
    <dbReference type="NCBI Taxonomy" id="310071"/>
    <lineage>
        <taxon>Bacteria</taxon>
        <taxon>Bacillati</taxon>
        <taxon>Actinomycetota</taxon>
        <taxon>Acidimicrobiia</taxon>
        <taxon>Acidimicrobiales</taxon>
        <taxon>environmental samples</taxon>
    </lineage>
</organism>
<feature type="compositionally biased region" description="Basic and acidic residues" evidence="1">
    <location>
        <begin position="256"/>
        <end position="266"/>
    </location>
</feature>
<feature type="compositionally biased region" description="Basic residues" evidence="1">
    <location>
        <begin position="267"/>
        <end position="277"/>
    </location>
</feature>
<feature type="compositionally biased region" description="Basic residues" evidence="1">
    <location>
        <begin position="26"/>
        <end position="41"/>
    </location>
</feature>
<protein>
    <submittedName>
        <fullName evidence="2">Uncharacterized protein</fullName>
    </submittedName>
</protein>
<feature type="compositionally biased region" description="Basic residues" evidence="1">
    <location>
        <begin position="196"/>
        <end position="207"/>
    </location>
</feature>
<feature type="non-terminal residue" evidence="2">
    <location>
        <position position="1"/>
    </location>
</feature>
<reference evidence="2" key="1">
    <citation type="submission" date="2020-02" db="EMBL/GenBank/DDBJ databases">
        <authorList>
            <person name="Meier V. D."/>
        </authorList>
    </citation>
    <scope>NUCLEOTIDE SEQUENCE</scope>
    <source>
        <strain evidence="2">AVDCRST_MAG20</strain>
    </source>
</reference>